<keyword evidence="2" id="KW-0812">Transmembrane</keyword>
<feature type="transmembrane region" description="Helical" evidence="2">
    <location>
        <begin position="186"/>
        <end position="203"/>
    </location>
</feature>
<evidence type="ECO:0000256" key="1">
    <source>
        <dbReference type="SAM" id="MobiDB-lite"/>
    </source>
</evidence>
<name>A0A090R3A3_9GAMM</name>
<evidence type="ECO:0000256" key="2">
    <source>
        <dbReference type="SAM" id="Phobius"/>
    </source>
</evidence>
<feature type="transmembrane region" description="Helical" evidence="2">
    <location>
        <begin position="215"/>
        <end position="233"/>
    </location>
</feature>
<organism evidence="3 4">
    <name type="scientific">Photobacterium aphoticum</name>
    <dbReference type="NCBI Taxonomy" id="754436"/>
    <lineage>
        <taxon>Bacteria</taxon>
        <taxon>Pseudomonadati</taxon>
        <taxon>Pseudomonadota</taxon>
        <taxon>Gammaproteobacteria</taxon>
        <taxon>Vibrionales</taxon>
        <taxon>Vibrionaceae</taxon>
        <taxon>Photobacterium</taxon>
    </lineage>
</organism>
<keyword evidence="2" id="KW-0472">Membrane</keyword>
<feature type="transmembrane region" description="Helical" evidence="2">
    <location>
        <begin position="123"/>
        <end position="148"/>
    </location>
</feature>
<feature type="transmembrane region" description="Helical" evidence="2">
    <location>
        <begin position="92"/>
        <end position="117"/>
    </location>
</feature>
<evidence type="ECO:0000313" key="4">
    <source>
        <dbReference type="Proteomes" id="UP000029227"/>
    </source>
</evidence>
<evidence type="ECO:0000313" key="3">
    <source>
        <dbReference type="EMBL" id="GAL02127.1"/>
    </source>
</evidence>
<feature type="region of interest" description="Disordered" evidence="1">
    <location>
        <begin position="1"/>
        <end position="67"/>
    </location>
</feature>
<dbReference type="EMBL" id="BBMN01000001">
    <property type="protein sequence ID" value="GAL02127.1"/>
    <property type="molecule type" value="Genomic_DNA"/>
</dbReference>
<dbReference type="STRING" id="754436.JCM19237_5020"/>
<sequence length="308" mass="34483">MKRGRGKSGANQSKRAQQGQIKPELEKLNPERQSSKRQSSKRLGSKRQGSEANSAETNSSETAKESHKPIVLMQMPIKGRLGLLTGAINRSIFALFPWGYIVLSVCLVLFGTQIIAIDFAWGMALLFSPVLLVLLWALIGGFLVMLLGEDVGDRALCLVLFVLMPLPFMVMMAVLNTVYFDVFIDVMKMIYIVILGSFVYGVIKQTNDIQCFLYAWIRPLSVSAAALFVLALIEATYPYPETEIWEANFAPCETEEYVFKGAVKSRQTCVALFRHEGKRVVMAFADTYPVITVRQGLLDHFTNERKAH</sequence>
<feature type="transmembrane region" description="Helical" evidence="2">
    <location>
        <begin position="155"/>
        <end position="180"/>
    </location>
</feature>
<dbReference type="AlphaFoldDB" id="A0A090R3A3"/>
<feature type="compositionally biased region" description="Low complexity" evidence="1">
    <location>
        <begin position="46"/>
        <end position="61"/>
    </location>
</feature>
<feature type="compositionally biased region" description="Basic and acidic residues" evidence="1">
    <location>
        <begin position="23"/>
        <end position="34"/>
    </location>
</feature>
<feature type="compositionally biased region" description="Polar residues" evidence="1">
    <location>
        <begin position="9"/>
        <end position="20"/>
    </location>
</feature>
<gene>
    <name evidence="3" type="ORF">JCM19237_5020</name>
</gene>
<keyword evidence="2" id="KW-1133">Transmembrane helix</keyword>
<dbReference type="Proteomes" id="UP000029227">
    <property type="component" value="Unassembled WGS sequence"/>
</dbReference>
<reference evidence="3 4" key="1">
    <citation type="journal article" date="2014" name="Genome Announc.">
        <title>Draft Genome Sequences of Two Vibrionaceae Species, Vibrio ponticus C121 and Photobacterium aphoticum C119, Isolated as Coral Reef Microbiota.</title>
        <authorList>
            <person name="Al-saari N."/>
            <person name="Meirelles P.M."/>
            <person name="Mino S."/>
            <person name="Suda W."/>
            <person name="Oshima K."/>
            <person name="Hattori M."/>
            <person name="Ohkuma M."/>
            <person name="Thompson F.L."/>
            <person name="Gomez-Gil B."/>
            <person name="Sawabe T."/>
            <person name="Sawabe T."/>
        </authorList>
    </citation>
    <scope>NUCLEOTIDE SEQUENCE [LARGE SCALE GENOMIC DNA]</scope>
    <source>
        <strain evidence="3 4">JCM 19237</strain>
    </source>
</reference>
<comment type="caution">
    <text evidence="3">The sequence shown here is derived from an EMBL/GenBank/DDBJ whole genome shotgun (WGS) entry which is preliminary data.</text>
</comment>
<protein>
    <submittedName>
        <fullName evidence="3">Uncharacterized protein</fullName>
    </submittedName>
</protein>
<proteinExistence type="predicted"/>
<accession>A0A090R3A3</accession>